<name>A0A2P4R4R2_9LACO</name>
<gene>
    <name evidence="1" type="ORF">C2R26_09690</name>
</gene>
<evidence type="ECO:0000313" key="1">
    <source>
        <dbReference type="EMBL" id="POH36186.1"/>
    </source>
</evidence>
<comment type="caution">
    <text evidence="1">The sequence shown here is derived from an EMBL/GenBank/DDBJ whole genome shotgun (WGS) entry which is preliminary data.</text>
</comment>
<sequence length="70" mass="7886">MIFSANKIVDTNNLLIGMTDNANDGKWQSETDFTENILKYLKLNFRSNDTGGSSPGKYVSHWTWNAVDSL</sequence>
<organism evidence="1">
    <name type="scientific">Companilactobacillus formosensis</name>
    <dbReference type="NCBI Taxonomy" id="1617889"/>
    <lineage>
        <taxon>Bacteria</taxon>
        <taxon>Bacillati</taxon>
        <taxon>Bacillota</taxon>
        <taxon>Bacilli</taxon>
        <taxon>Lactobacillales</taxon>
        <taxon>Lactobacillaceae</taxon>
        <taxon>Companilactobacillus</taxon>
    </lineage>
</organism>
<reference evidence="1" key="1">
    <citation type="submission" date="2018-01" db="EMBL/GenBank/DDBJ databases">
        <title>Genome sequnecing of Lactobacillus formosensis KACC 18721.</title>
        <authorList>
            <person name="Kim S.-J."/>
            <person name="Heo J."/>
        </authorList>
    </citation>
    <scope>NUCLEOTIDE SEQUENCE</scope>
    <source>
        <strain evidence="1">KACC 18721</strain>
    </source>
</reference>
<dbReference type="AlphaFoldDB" id="A0A2P4R4R2"/>
<proteinExistence type="predicted"/>
<dbReference type="EMBL" id="PPWZ01000077">
    <property type="protein sequence ID" value="POH36186.1"/>
    <property type="molecule type" value="Genomic_DNA"/>
</dbReference>
<accession>A0A2P4R4R2</accession>
<protein>
    <submittedName>
        <fullName evidence="1">Uncharacterized protein</fullName>
    </submittedName>
</protein>